<dbReference type="AlphaFoldDB" id="A0A8J6GLN7"/>
<dbReference type="InterPro" id="IPR050182">
    <property type="entry name" value="Cytochrome_P450_fam2"/>
</dbReference>
<gene>
    <name evidence="14" type="ORF">LTLLF_143895</name>
</gene>
<comment type="subcellular location">
    <subcellularLocation>
        <location evidence="2">Microsome membrane</location>
    </subcellularLocation>
</comment>
<reference evidence="14" key="1">
    <citation type="submission" date="2020-03" db="EMBL/GenBank/DDBJ databases">
        <title>Studies in the Genomics of Life Span.</title>
        <authorList>
            <person name="Glass D."/>
        </authorList>
    </citation>
    <scope>NUCLEOTIDE SEQUENCE</scope>
    <source>
        <strain evidence="14">LTLLF</strain>
        <tissue evidence="14">Muscle</tissue>
    </source>
</reference>
<dbReference type="PRINTS" id="PR00385">
    <property type="entry name" value="P450"/>
</dbReference>
<keyword evidence="8 13" id="KW-0560">Oxidoreductase</keyword>
<organism evidence="14 15">
    <name type="scientific">Microtus ochrogaster</name>
    <name type="common">Prairie vole</name>
    <dbReference type="NCBI Taxonomy" id="79684"/>
    <lineage>
        <taxon>Eukaryota</taxon>
        <taxon>Metazoa</taxon>
        <taxon>Chordata</taxon>
        <taxon>Craniata</taxon>
        <taxon>Vertebrata</taxon>
        <taxon>Euteleostomi</taxon>
        <taxon>Mammalia</taxon>
        <taxon>Eutheria</taxon>
        <taxon>Euarchontoglires</taxon>
        <taxon>Glires</taxon>
        <taxon>Rodentia</taxon>
        <taxon>Myomorpha</taxon>
        <taxon>Muroidea</taxon>
        <taxon>Cricetidae</taxon>
        <taxon>Arvicolinae</taxon>
        <taxon>Microtus</taxon>
    </lineage>
</organism>
<keyword evidence="9 12" id="KW-0408">Iron</keyword>
<evidence type="ECO:0000256" key="7">
    <source>
        <dbReference type="ARBA" id="ARBA00022848"/>
    </source>
</evidence>
<dbReference type="GO" id="GO:0005506">
    <property type="term" value="F:iron ion binding"/>
    <property type="evidence" value="ECO:0007669"/>
    <property type="project" value="InterPro"/>
</dbReference>
<protein>
    <submittedName>
        <fullName evidence="14">Cytochrome P450 2J5</fullName>
    </submittedName>
</protein>
<dbReference type="PANTHER" id="PTHR24300:SF368">
    <property type="entry name" value="CYTOCHROME P450, FAMILY 2, SUBFAMILY AB, POLYPEPTIDE 1"/>
    <property type="match status" value="1"/>
</dbReference>
<keyword evidence="4 12" id="KW-0349">Heme</keyword>
<dbReference type="PROSITE" id="PS00086">
    <property type="entry name" value="CYTOCHROME_P450"/>
    <property type="match status" value="1"/>
</dbReference>
<comment type="cofactor">
    <cofactor evidence="1 12">
        <name>heme</name>
        <dbReference type="ChEBI" id="CHEBI:30413"/>
    </cofactor>
</comment>
<keyword evidence="10 13" id="KW-0503">Monooxygenase</keyword>
<evidence type="ECO:0000313" key="15">
    <source>
        <dbReference type="Proteomes" id="UP000710432"/>
    </source>
</evidence>
<evidence type="ECO:0000256" key="4">
    <source>
        <dbReference type="ARBA" id="ARBA00022617"/>
    </source>
</evidence>
<dbReference type="EMBL" id="JAATJU010021873">
    <property type="protein sequence ID" value="KAH0512582.1"/>
    <property type="molecule type" value="Genomic_DNA"/>
</dbReference>
<dbReference type="PRINTS" id="PR00463">
    <property type="entry name" value="EP450I"/>
</dbReference>
<keyword evidence="6" id="KW-0256">Endoplasmic reticulum</keyword>
<dbReference type="Gene3D" id="1.10.630.10">
    <property type="entry name" value="Cytochrome P450"/>
    <property type="match status" value="1"/>
</dbReference>
<evidence type="ECO:0000256" key="8">
    <source>
        <dbReference type="ARBA" id="ARBA00023002"/>
    </source>
</evidence>
<evidence type="ECO:0000313" key="14">
    <source>
        <dbReference type="EMBL" id="KAH0512582.1"/>
    </source>
</evidence>
<evidence type="ECO:0000256" key="13">
    <source>
        <dbReference type="RuleBase" id="RU000461"/>
    </source>
</evidence>
<evidence type="ECO:0000256" key="6">
    <source>
        <dbReference type="ARBA" id="ARBA00022824"/>
    </source>
</evidence>
<dbReference type="InterPro" id="IPR002401">
    <property type="entry name" value="Cyt_P450_E_grp-I"/>
</dbReference>
<evidence type="ECO:0000256" key="5">
    <source>
        <dbReference type="ARBA" id="ARBA00022723"/>
    </source>
</evidence>
<dbReference type="Proteomes" id="UP000710432">
    <property type="component" value="Unassembled WGS sequence"/>
</dbReference>
<dbReference type="GO" id="GO:0005737">
    <property type="term" value="C:cytoplasm"/>
    <property type="evidence" value="ECO:0007669"/>
    <property type="project" value="TreeGrafter"/>
</dbReference>
<evidence type="ECO:0000256" key="1">
    <source>
        <dbReference type="ARBA" id="ARBA00001971"/>
    </source>
</evidence>
<dbReference type="GO" id="GO:0020037">
    <property type="term" value="F:heme binding"/>
    <property type="evidence" value="ECO:0007669"/>
    <property type="project" value="InterPro"/>
</dbReference>
<feature type="binding site" description="axial binding residue" evidence="12">
    <location>
        <position position="453"/>
    </location>
    <ligand>
        <name>heme</name>
        <dbReference type="ChEBI" id="CHEBI:30413"/>
    </ligand>
    <ligandPart>
        <name>Fe</name>
        <dbReference type="ChEBI" id="CHEBI:18248"/>
    </ligandPart>
</feature>
<name>A0A8J6GLN7_MICOH</name>
<evidence type="ECO:0000256" key="12">
    <source>
        <dbReference type="PIRSR" id="PIRSR602401-1"/>
    </source>
</evidence>
<dbReference type="InterPro" id="IPR017972">
    <property type="entry name" value="Cyt_P450_CS"/>
</dbReference>
<dbReference type="PANTHER" id="PTHR24300">
    <property type="entry name" value="CYTOCHROME P450 508A4-RELATED"/>
    <property type="match status" value="1"/>
</dbReference>
<dbReference type="Pfam" id="PF00067">
    <property type="entry name" value="p450"/>
    <property type="match status" value="1"/>
</dbReference>
<keyword evidence="5 12" id="KW-0479">Metal-binding</keyword>
<sequence length="517" mass="58745">MFSLFSGLAFLAGSFLVLKLVTFCWKRSHLPPGPFPLPLLGNLWQLNFQLHPETLFQLAQTHGNVFTVWLGSTPVVVLSGFQAVKEALVSNSEQFSGRPLTPLFRDLFGEKGVICSNGQTWRQQRRFCLKTLRELGLGKQVLELQLQREAAELAKVFNQEQGRPFDPQVPIVRSTTRVIGALVFGHHFLSEEPIFLELIQAINLGLAFASTIWRRVIGFEGGWYAGHRNVWIQLYDMFPWALCYLSGPHQKIFRHCEAVRGFIRHEIIRHKLRALEAPKDFLSCYLSQITKTMDDPVSTFNEENLIQVVIDLFLGGTDTTATTLHWALIYLVHHRAIQERVQQELDEVLGTSQAISYEDRERLPYTRAVLHEVQRLSSVVAVGAVRQCVTSTWIHGYYVPKGTIILPNLASVLYDPECWETPQQFNPGHFLDKDGNFVTNEAFLPFSAGHRVCPGEQLARMELFLMFATLLRTFQFQLPEGSQGLRLEYVFGGTLQPQPQKICAVLRLSSLPREEGP</sequence>
<evidence type="ECO:0000256" key="2">
    <source>
        <dbReference type="ARBA" id="ARBA00004524"/>
    </source>
</evidence>
<proteinExistence type="inferred from homology"/>
<comment type="similarity">
    <text evidence="3 13">Belongs to the cytochrome P450 family.</text>
</comment>
<dbReference type="InterPro" id="IPR036396">
    <property type="entry name" value="Cyt_P450_sf"/>
</dbReference>
<dbReference type="GO" id="GO:0006805">
    <property type="term" value="P:xenobiotic metabolic process"/>
    <property type="evidence" value="ECO:0007669"/>
    <property type="project" value="TreeGrafter"/>
</dbReference>
<dbReference type="InterPro" id="IPR001128">
    <property type="entry name" value="Cyt_P450"/>
</dbReference>
<dbReference type="GO" id="GO:0016712">
    <property type="term" value="F:oxidoreductase activity, acting on paired donors, with incorporation or reduction of molecular oxygen, reduced flavin or flavoprotein as one donor, and incorporation of one atom of oxygen"/>
    <property type="evidence" value="ECO:0007669"/>
    <property type="project" value="TreeGrafter"/>
</dbReference>
<keyword evidence="11" id="KW-0472">Membrane</keyword>
<evidence type="ECO:0000256" key="11">
    <source>
        <dbReference type="ARBA" id="ARBA00023136"/>
    </source>
</evidence>
<evidence type="ECO:0000256" key="9">
    <source>
        <dbReference type="ARBA" id="ARBA00023004"/>
    </source>
</evidence>
<evidence type="ECO:0000256" key="10">
    <source>
        <dbReference type="ARBA" id="ARBA00023033"/>
    </source>
</evidence>
<accession>A0A8J6GLN7</accession>
<evidence type="ECO:0000256" key="3">
    <source>
        <dbReference type="ARBA" id="ARBA00010617"/>
    </source>
</evidence>
<comment type="caution">
    <text evidence="14">The sequence shown here is derived from an EMBL/GenBank/DDBJ whole genome shotgun (WGS) entry which is preliminary data.</text>
</comment>
<keyword evidence="7" id="KW-0492">Microsome</keyword>
<dbReference type="GO" id="GO:0006082">
    <property type="term" value="P:organic acid metabolic process"/>
    <property type="evidence" value="ECO:0007669"/>
    <property type="project" value="TreeGrafter"/>
</dbReference>
<dbReference type="FunFam" id="1.10.630.10:FF:000176">
    <property type="entry name" value="Uncharacterized protein"/>
    <property type="match status" value="1"/>
</dbReference>
<dbReference type="SUPFAM" id="SSF48264">
    <property type="entry name" value="Cytochrome P450"/>
    <property type="match status" value="1"/>
</dbReference>